<sequence length="200" mass="22058">MLQRCRESLRRHREKIATESTPNTRDRMALTLVNDDDWVQVEGPSFSREERSSGLGLLARLGVGPTIEEAICHRRDDGITRSTGEMPVTVATVIDRNVTYLVAVAPITTTTANVTADIDIKATRVVSIGAANIVAAVKDRPTTLPNAHVPVRAAKAFKSSAEVARKSQKPRPSKKRVPRCSVCFDHPINRPRLQPLDFSR</sequence>
<feature type="region of interest" description="Disordered" evidence="1">
    <location>
        <begin position="160"/>
        <end position="179"/>
    </location>
</feature>
<reference evidence="2" key="1">
    <citation type="journal article" date="2023" name="Mol. Phylogenet. Evol.">
        <title>Genome-scale phylogeny and comparative genomics of the fungal order Sordariales.</title>
        <authorList>
            <person name="Hensen N."/>
            <person name="Bonometti L."/>
            <person name="Westerberg I."/>
            <person name="Brannstrom I.O."/>
            <person name="Guillou S."/>
            <person name="Cros-Aarteil S."/>
            <person name="Calhoun S."/>
            <person name="Haridas S."/>
            <person name="Kuo A."/>
            <person name="Mondo S."/>
            <person name="Pangilinan J."/>
            <person name="Riley R."/>
            <person name="LaButti K."/>
            <person name="Andreopoulos B."/>
            <person name="Lipzen A."/>
            <person name="Chen C."/>
            <person name="Yan M."/>
            <person name="Daum C."/>
            <person name="Ng V."/>
            <person name="Clum A."/>
            <person name="Steindorff A."/>
            <person name="Ohm R.A."/>
            <person name="Martin F."/>
            <person name="Silar P."/>
            <person name="Natvig D.O."/>
            <person name="Lalanne C."/>
            <person name="Gautier V."/>
            <person name="Ament-Velasquez S.L."/>
            <person name="Kruys A."/>
            <person name="Hutchinson M.I."/>
            <person name="Powell A.J."/>
            <person name="Barry K."/>
            <person name="Miller A.N."/>
            <person name="Grigoriev I.V."/>
            <person name="Debuchy R."/>
            <person name="Gladieux P."/>
            <person name="Hiltunen Thoren M."/>
            <person name="Johannesson H."/>
        </authorList>
    </citation>
    <scope>NUCLEOTIDE SEQUENCE</scope>
    <source>
        <strain evidence="2">PSN324</strain>
    </source>
</reference>
<name>A0AAV9HEQ7_9PEZI</name>
<feature type="compositionally biased region" description="Basic residues" evidence="1">
    <location>
        <begin position="166"/>
        <end position="178"/>
    </location>
</feature>
<accession>A0AAV9HEQ7</accession>
<protein>
    <submittedName>
        <fullName evidence="2">Uncharacterized protein</fullName>
    </submittedName>
</protein>
<comment type="caution">
    <text evidence="2">The sequence shown here is derived from an EMBL/GenBank/DDBJ whole genome shotgun (WGS) entry which is preliminary data.</text>
</comment>
<evidence type="ECO:0000313" key="2">
    <source>
        <dbReference type="EMBL" id="KAK4458484.1"/>
    </source>
</evidence>
<dbReference type="AlphaFoldDB" id="A0AAV9HEQ7"/>
<dbReference type="Proteomes" id="UP001321749">
    <property type="component" value="Unassembled WGS sequence"/>
</dbReference>
<dbReference type="EMBL" id="MU865067">
    <property type="protein sequence ID" value="KAK4458484.1"/>
    <property type="molecule type" value="Genomic_DNA"/>
</dbReference>
<reference evidence="2" key="2">
    <citation type="submission" date="2023-06" db="EMBL/GenBank/DDBJ databases">
        <authorList>
            <consortium name="Lawrence Berkeley National Laboratory"/>
            <person name="Mondo S.J."/>
            <person name="Hensen N."/>
            <person name="Bonometti L."/>
            <person name="Westerberg I."/>
            <person name="Brannstrom I.O."/>
            <person name="Guillou S."/>
            <person name="Cros-Aarteil S."/>
            <person name="Calhoun S."/>
            <person name="Haridas S."/>
            <person name="Kuo A."/>
            <person name="Pangilinan J."/>
            <person name="Riley R."/>
            <person name="Labutti K."/>
            <person name="Andreopoulos B."/>
            <person name="Lipzen A."/>
            <person name="Chen C."/>
            <person name="Yanf M."/>
            <person name="Daum C."/>
            <person name="Ng V."/>
            <person name="Clum A."/>
            <person name="Steindorff A."/>
            <person name="Ohm R."/>
            <person name="Martin F."/>
            <person name="Silar P."/>
            <person name="Natvig D."/>
            <person name="Lalanne C."/>
            <person name="Gautier V."/>
            <person name="Ament-Velasquez S.L."/>
            <person name="Kruys A."/>
            <person name="Hutchinson M.I."/>
            <person name="Powell A.J."/>
            <person name="Barry K."/>
            <person name="Miller A.N."/>
            <person name="Grigoriev I.V."/>
            <person name="Debuchy R."/>
            <person name="Gladieux P."/>
            <person name="Thoren M.H."/>
            <person name="Johannesson H."/>
        </authorList>
    </citation>
    <scope>NUCLEOTIDE SEQUENCE</scope>
    <source>
        <strain evidence="2">PSN324</strain>
    </source>
</reference>
<keyword evidence="3" id="KW-1185">Reference proteome</keyword>
<proteinExistence type="predicted"/>
<gene>
    <name evidence="2" type="ORF">QBC42DRAFT_22994</name>
</gene>
<evidence type="ECO:0000313" key="3">
    <source>
        <dbReference type="Proteomes" id="UP001321749"/>
    </source>
</evidence>
<evidence type="ECO:0000256" key="1">
    <source>
        <dbReference type="SAM" id="MobiDB-lite"/>
    </source>
</evidence>
<organism evidence="2 3">
    <name type="scientific">Cladorrhinum samala</name>
    <dbReference type="NCBI Taxonomy" id="585594"/>
    <lineage>
        <taxon>Eukaryota</taxon>
        <taxon>Fungi</taxon>
        <taxon>Dikarya</taxon>
        <taxon>Ascomycota</taxon>
        <taxon>Pezizomycotina</taxon>
        <taxon>Sordariomycetes</taxon>
        <taxon>Sordariomycetidae</taxon>
        <taxon>Sordariales</taxon>
        <taxon>Podosporaceae</taxon>
        <taxon>Cladorrhinum</taxon>
    </lineage>
</organism>